<reference evidence="7 8" key="1">
    <citation type="submission" date="2017-09" db="EMBL/GenBank/DDBJ databases">
        <title>Paracoccus alkalisoli sp. nov., isolated from saline alkaline soil.</title>
        <authorList>
            <person name="Dong X."/>
            <person name="Zhang G."/>
        </authorList>
    </citation>
    <scope>NUCLEOTIDE SEQUENCE [LARGE SCALE GENOMIC DNA]</scope>
    <source>
        <strain evidence="7 8">WN007</strain>
    </source>
</reference>
<proteinExistence type="predicted"/>
<keyword evidence="4 6" id="KW-1133">Transmembrane helix</keyword>
<gene>
    <name evidence="7" type="ORF">CK240_10695</name>
</gene>
<evidence type="ECO:0000256" key="5">
    <source>
        <dbReference type="ARBA" id="ARBA00023136"/>
    </source>
</evidence>
<dbReference type="PANTHER" id="PTHR30213:SF0">
    <property type="entry name" value="UPF0761 MEMBRANE PROTEIN YIHY"/>
    <property type="match status" value="1"/>
</dbReference>
<sequence length="306" mass="33407">MACMISYLRESWGFVAALFERMDKIHMGLIAAGVAFYAMFAVFPGLAALITLWGLWFDPAIIQEYDRYVDEFVPSQAAALLHAQIDALTSGGRTQLGWASAISFVIATIAARAGVDALVRGLNAAYGVRSHSTIVGFVLAYALTLAIVGVVILGLATIVIVPLAFNFMEPGPVRNWLIGVVPWAAMFSIVIIGIGILYRYGPNVKTPRTRIFTWGALFAALAWAAASVAFSGYLARFDSYNRIYGSIGAVVALLMWFYLAGFSVMMGALINVELDRHKRLVQARKARALARRMAEERRNAETQRAA</sequence>
<feature type="transmembrane region" description="Helical" evidence="6">
    <location>
        <begin position="96"/>
        <end position="115"/>
    </location>
</feature>
<dbReference type="EMBL" id="NSJZ01000008">
    <property type="protein sequence ID" value="PAU96961.1"/>
    <property type="molecule type" value="Genomic_DNA"/>
</dbReference>
<name>A0A2A2GHH5_9RHOB</name>
<feature type="transmembrane region" description="Helical" evidence="6">
    <location>
        <begin position="247"/>
        <end position="270"/>
    </location>
</feature>
<dbReference type="PANTHER" id="PTHR30213">
    <property type="entry name" value="INNER MEMBRANE PROTEIN YHJD"/>
    <property type="match status" value="1"/>
</dbReference>
<keyword evidence="3 6" id="KW-0812">Transmembrane</keyword>
<dbReference type="PIRSF" id="PIRSF035875">
    <property type="entry name" value="RNase_BN"/>
    <property type="match status" value="1"/>
</dbReference>
<dbReference type="NCBIfam" id="TIGR00765">
    <property type="entry name" value="yihY_not_rbn"/>
    <property type="match status" value="1"/>
</dbReference>
<evidence type="ECO:0000256" key="4">
    <source>
        <dbReference type="ARBA" id="ARBA00022989"/>
    </source>
</evidence>
<evidence type="ECO:0000256" key="2">
    <source>
        <dbReference type="ARBA" id="ARBA00022475"/>
    </source>
</evidence>
<dbReference type="InterPro" id="IPR017039">
    <property type="entry name" value="Virul_fac_BrkB"/>
</dbReference>
<dbReference type="Proteomes" id="UP000218023">
    <property type="component" value="Unassembled WGS sequence"/>
</dbReference>
<feature type="transmembrane region" description="Helical" evidence="6">
    <location>
        <begin position="29"/>
        <end position="56"/>
    </location>
</feature>
<evidence type="ECO:0000256" key="6">
    <source>
        <dbReference type="SAM" id="Phobius"/>
    </source>
</evidence>
<evidence type="ECO:0000313" key="7">
    <source>
        <dbReference type="EMBL" id="PAU96961.1"/>
    </source>
</evidence>
<comment type="subcellular location">
    <subcellularLocation>
        <location evidence="1">Cell membrane</location>
        <topology evidence="1">Multi-pass membrane protein</topology>
    </subcellularLocation>
</comment>
<organism evidence="7 8">
    <name type="scientific">Paracoccus salipaludis</name>
    <dbReference type="NCBI Taxonomy" id="2032623"/>
    <lineage>
        <taxon>Bacteria</taxon>
        <taxon>Pseudomonadati</taxon>
        <taxon>Pseudomonadota</taxon>
        <taxon>Alphaproteobacteria</taxon>
        <taxon>Rhodobacterales</taxon>
        <taxon>Paracoccaceae</taxon>
        <taxon>Paracoccus</taxon>
    </lineage>
</organism>
<keyword evidence="8" id="KW-1185">Reference proteome</keyword>
<evidence type="ECO:0000313" key="8">
    <source>
        <dbReference type="Proteomes" id="UP000218023"/>
    </source>
</evidence>
<dbReference type="OrthoDB" id="9781030at2"/>
<feature type="transmembrane region" description="Helical" evidence="6">
    <location>
        <begin position="176"/>
        <end position="199"/>
    </location>
</feature>
<evidence type="ECO:0000256" key="1">
    <source>
        <dbReference type="ARBA" id="ARBA00004651"/>
    </source>
</evidence>
<feature type="transmembrane region" description="Helical" evidence="6">
    <location>
        <begin position="136"/>
        <end position="164"/>
    </location>
</feature>
<dbReference type="GO" id="GO:0005886">
    <property type="term" value="C:plasma membrane"/>
    <property type="evidence" value="ECO:0007669"/>
    <property type="project" value="UniProtKB-SubCell"/>
</dbReference>
<evidence type="ECO:0000256" key="3">
    <source>
        <dbReference type="ARBA" id="ARBA00022692"/>
    </source>
</evidence>
<dbReference type="Pfam" id="PF03631">
    <property type="entry name" value="Virul_fac_BrkB"/>
    <property type="match status" value="1"/>
</dbReference>
<keyword evidence="5 6" id="KW-0472">Membrane</keyword>
<accession>A0A2A2GHH5</accession>
<protein>
    <submittedName>
        <fullName evidence="7">Uncharacterized protein</fullName>
    </submittedName>
</protein>
<keyword evidence="2" id="KW-1003">Cell membrane</keyword>
<feature type="transmembrane region" description="Helical" evidence="6">
    <location>
        <begin position="211"/>
        <end position="235"/>
    </location>
</feature>
<comment type="caution">
    <text evidence="7">The sequence shown here is derived from an EMBL/GenBank/DDBJ whole genome shotgun (WGS) entry which is preliminary data.</text>
</comment>
<dbReference type="AlphaFoldDB" id="A0A2A2GHH5"/>